<keyword evidence="2" id="KW-1003">Cell membrane</keyword>
<comment type="similarity">
    <text evidence="6">Belongs to the YccS/YhfK family.</text>
</comment>
<evidence type="ECO:0000313" key="10">
    <source>
        <dbReference type="EMBL" id="SDX28533.1"/>
    </source>
</evidence>
<comment type="subcellular location">
    <subcellularLocation>
        <location evidence="1">Cell membrane</location>
        <topology evidence="1">Multi-pass membrane protein</topology>
    </subcellularLocation>
</comment>
<dbReference type="PANTHER" id="PTHR30509:SF9">
    <property type="entry name" value="MULTIDRUG RESISTANCE PROTEIN MDTO"/>
    <property type="match status" value="1"/>
</dbReference>
<protein>
    <submittedName>
        <fullName evidence="10">Uncharacterized membrane protein YccC</fullName>
    </submittedName>
</protein>
<evidence type="ECO:0000256" key="8">
    <source>
        <dbReference type="SAM" id="Phobius"/>
    </source>
</evidence>
<feature type="transmembrane region" description="Helical" evidence="8">
    <location>
        <begin position="62"/>
        <end position="78"/>
    </location>
</feature>
<keyword evidence="3 8" id="KW-0812">Transmembrane</keyword>
<feature type="transmembrane region" description="Helical" evidence="8">
    <location>
        <begin position="456"/>
        <end position="479"/>
    </location>
</feature>
<keyword evidence="5 8" id="KW-0472">Membrane</keyword>
<evidence type="ECO:0000256" key="2">
    <source>
        <dbReference type="ARBA" id="ARBA00022475"/>
    </source>
</evidence>
<dbReference type="InterPro" id="IPR049453">
    <property type="entry name" value="Memb_transporter_dom"/>
</dbReference>
<keyword evidence="11" id="KW-1185">Reference proteome</keyword>
<feature type="domain" description="Integral membrane bound transporter" evidence="9">
    <location>
        <begin position="416"/>
        <end position="539"/>
    </location>
</feature>
<evidence type="ECO:0000259" key="9">
    <source>
        <dbReference type="Pfam" id="PF13515"/>
    </source>
</evidence>
<evidence type="ECO:0000256" key="5">
    <source>
        <dbReference type="ARBA" id="ARBA00023136"/>
    </source>
</evidence>
<feature type="transmembrane region" description="Helical" evidence="8">
    <location>
        <begin position="524"/>
        <end position="544"/>
    </location>
</feature>
<dbReference type="Proteomes" id="UP000198921">
    <property type="component" value="Unassembled WGS sequence"/>
</dbReference>
<gene>
    <name evidence="10" type="ORF">SAMN05660209_00036</name>
</gene>
<dbReference type="GO" id="GO:0005886">
    <property type="term" value="C:plasma membrane"/>
    <property type="evidence" value="ECO:0007669"/>
    <property type="project" value="UniProtKB-SubCell"/>
</dbReference>
<feature type="transmembrane region" description="Helical" evidence="8">
    <location>
        <begin position="485"/>
        <end position="512"/>
    </location>
</feature>
<dbReference type="Pfam" id="PF13515">
    <property type="entry name" value="FUSC_2"/>
    <property type="match status" value="1"/>
</dbReference>
<evidence type="ECO:0000256" key="3">
    <source>
        <dbReference type="ARBA" id="ARBA00022692"/>
    </source>
</evidence>
<evidence type="ECO:0000256" key="4">
    <source>
        <dbReference type="ARBA" id="ARBA00022989"/>
    </source>
</evidence>
<proteinExistence type="inferred from homology"/>
<evidence type="ECO:0000313" key="11">
    <source>
        <dbReference type="Proteomes" id="UP000198921"/>
    </source>
</evidence>
<accession>A0A1H3AFY8</accession>
<evidence type="ECO:0000256" key="6">
    <source>
        <dbReference type="ARBA" id="ARBA00043993"/>
    </source>
</evidence>
<keyword evidence="4 8" id="KW-1133">Transmembrane helix</keyword>
<evidence type="ECO:0000256" key="1">
    <source>
        <dbReference type="ARBA" id="ARBA00004651"/>
    </source>
</evidence>
<reference evidence="11" key="1">
    <citation type="submission" date="2016-10" db="EMBL/GenBank/DDBJ databases">
        <authorList>
            <person name="Varghese N."/>
            <person name="Submissions S."/>
        </authorList>
    </citation>
    <scope>NUCLEOTIDE SEQUENCE [LARGE SCALE GENOMIC DNA]</scope>
    <source>
        <strain evidence="11">DSM 45422</strain>
    </source>
</reference>
<feature type="region of interest" description="Disordered" evidence="7">
    <location>
        <begin position="720"/>
        <end position="752"/>
    </location>
</feature>
<organism evidence="10 11">
    <name type="scientific">Geodermatophilus africanus</name>
    <dbReference type="NCBI Taxonomy" id="1137993"/>
    <lineage>
        <taxon>Bacteria</taxon>
        <taxon>Bacillati</taxon>
        <taxon>Actinomycetota</taxon>
        <taxon>Actinomycetes</taxon>
        <taxon>Geodermatophilales</taxon>
        <taxon>Geodermatophilaceae</taxon>
        <taxon>Geodermatophilus</taxon>
    </lineage>
</organism>
<dbReference type="EMBL" id="FNOT01000001">
    <property type="protein sequence ID" value="SDX28533.1"/>
    <property type="molecule type" value="Genomic_DNA"/>
</dbReference>
<feature type="transmembrane region" description="Helical" evidence="8">
    <location>
        <begin position="114"/>
        <end position="135"/>
    </location>
</feature>
<feature type="compositionally biased region" description="Basic residues" evidence="7">
    <location>
        <begin position="725"/>
        <end position="738"/>
    </location>
</feature>
<sequence length="752" mass="77086">MNAVTGSGPAAESAVGGAARAVAWLRRRDPSLAAVRRAGRVTVAACVAFYTCRYLVDDPITAVYALFAAVALGGLSDVTGQPAERTRTYAGSLVVAGVLVTLGTLLAMSTWTAVLGMLAVGLVVAYAGVGGPRVAGVVNGLQLFYVLPCFPPYAPDTLDQRLLGVGLGITLLAVADRVLWPAPAPADPAVRVADAAGRVAAYAQVLGRELGGGGDGGSAALRAAAADAAESLRLSTVPIAERPLGPGVRDRCLIRAAAAVRVITGRLGALADAGPAGGQHTSAATAQLLDAVGGALAESREALLGSGPPPSTDRIVAALAAHRERRRDQLLDGAEPSTLRAGVSAVAVAEAARSLVLTVRGAVGAPAPADVPEELWFLTASTGRLWWQRLCTHLTPRSVYLQNAVRLALGLAVARSVVGVLDLSHGFWVLLATLSLMRTSAVAGRSVLVRAVAGTAVGALVSGAVLFLVGGDVVIYAWALPALMVVGLAAGPLFGVAAGQAGFTVVVALLFAQVGPTDWRLAEVRLEDVFVGGLVGILIGAAVWPRGGNGELTRAAGESLRAGAAEVVAVVDQLTGAGPAHRTPLGRLAALLDQTYAQYRSEPTRPGPRVDWLAVLGVVHRIDDYSRTLRSRYPAAAPPPWPRLAAQLRTAAADVAAGYREAAAAVGVGRVPTARPVVRVDPVPRDALAAAPDDALRMLDTWGWLLTMADDLAGVGRALSLPPPARRHPPRAPRRPHAVRILGRPPAAGSPR</sequence>
<evidence type="ECO:0000256" key="7">
    <source>
        <dbReference type="SAM" id="MobiDB-lite"/>
    </source>
</evidence>
<feature type="transmembrane region" description="Helical" evidence="8">
    <location>
        <begin position="90"/>
        <end position="108"/>
    </location>
</feature>
<dbReference type="PANTHER" id="PTHR30509">
    <property type="entry name" value="P-HYDROXYBENZOIC ACID EFFLUX PUMP SUBUNIT-RELATED"/>
    <property type="match status" value="1"/>
</dbReference>
<name>A0A1H3AFY8_9ACTN</name>
<dbReference type="STRING" id="1137993.SAMN05660209_00036"/>
<dbReference type="AlphaFoldDB" id="A0A1H3AFY8"/>